<reference evidence="3" key="1">
    <citation type="submission" date="2023-01" db="EMBL/GenBank/DDBJ databases">
        <authorList>
            <person name="Van Ghelder C."/>
            <person name="Rancurel C."/>
        </authorList>
    </citation>
    <scope>NUCLEOTIDE SEQUENCE</scope>
    <source>
        <strain evidence="3">CNCM I-4278</strain>
    </source>
</reference>
<dbReference type="PANTHER" id="PTHR12436">
    <property type="entry name" value="80 KDA MCM3-ASSOCIATED PROTEIN"/>
    <property type="match status" value="1"/>
</dbReference>
<feature type="region of interest" description="Disordered" evidence="1">
    <location>
        <begin position="1275"/>
        <end position="1303"/>
    </location>
</feature>
<sequence length="1431" mass="160013">MFELMLAGSVRASKVSPLLKCGPCVASFQTQSPRSPSSLCLVFTLPQRCAQPAPASSTISSAKCAPCSDKEPFHSSLTSSPAISLPSLRHARMSTTTNLITMSTSTGNRGFRGGADRGIRGGRVNPFRGGGVARGRGNGSDAVMRDTTPDAPRGGRGGFNARGRGNGTNAFIRDTAPDAPRGGRGGRGGFNPRGDKPLYRGRGHHQGSNSKFAAGSSSASVSNGSMNSTPYPDHDYAKRLEFLRNDRPRLREELVSRRLMNPDGPMNLADSVVLHGICEDMCPEYERVRRIVENDYKAAECTPETAHGPRLERVPDETRMVKAFTRSAAGQEEELVSDKRTPATCLKTLDYMFRRIDEDGLDFLYQWLWDRTRSVRKDMVGTIKPKDITAYLTSVEQCARFHLVSLHEMAGSSSANYDHSTDHGNDVEQLRNCFTSLRHRYDDNEKTGIRNAHQAEFAAYDLILSLVSRGNNTQLEDNPERSKDKFSHNRRVRAAYVIRQAGLAVMSKVAESFPTKKQNWANFWQAVNEEDVSFLMACAAEISFNQIRYHVMETLRLAYKPKKSGKPGPVNDWTPENLMHALGFDDHDQVKEFCGHYGLGFVVGDQGVEVLDVQSMPPGRLEKPPELRPQHFSRDIVEPKRLGRSFLNVIQTNLKENDLEQEDSLFVTEPSISRTLNPNATAFKPPEVSPFSYMTSAAPKSTLFTNPTQPNGINPTTPAIKPGIFDASKNSIQFADNPFAKPAAAPGPASAPASAPSSLFPNNPMFPSSSPAPTTPGLFTKPFAPNTTQAPLQKEPSQGFSFLPSPQPVESIRDEEREKAEEQKRKAEEQKRIEEEKIRIQEENDRKARAAEEQRRLQQEQERQRVLREEQERQRLIQEEAQRQALAERQRQWEAEQLRRTKEEAERYEKEEKARAYSTLSNSLLMDEDEGLMRQFIDHKLQFMVKEIAQELEEQRLERVAEERYQQKRMIFTRAVCARWWEQVQRKKKRAGARHRREKLKALRAGAVKENLALGQQPVIQTNGTPDAFRKPDTPASAQRPNQSAFDQTTTSQNNKQSTQKEKTAEKQGTKDTQSPTNVISQPLDTASHDYSDAYYNSTAPIDRTETDWFKLRAMGVDPSEHRKRNYGSMSSDDEDAEADAKRARRSTSSTFRRSLPPPTTDEERFARFRAVRDAYNRGSATPQSTGRNRSVSVISQARDLLFGSPVAQHSHQTDSEARRSASASGFANPPQLSMFGRSIGAAVPGQAAAYKSRPSRFVPAHLYGKGGEAARAYREESRNRLSTGSSTEVFNPVNQSPSQFPKASTEIPFHAVNGQNGEVQAEAYEDEDDLIVYSTSDGEEGGEDATPSHIVHGQQQAIYDEEGYEAEETDEELDDELDEEYANDDWDAYDQNEEDYEEDEEEEDYDESFAQNAQMPGASQADAIELSDSD</sequence>
<feature type="compositionally biased region" description="Low complexity" evidence="1">
    <location>
        <begin position="1048"/>
        <end position="1058"/>
    </location>
</feature>
<feature type="compositionally biased region" description="Polar residues" evidence="1">
    <location>
        <begin position="1036"/>
        <end position="1047"/>
    </location>
</feature>
<feature type="domain" description="SAC3/GANP/THP3 conserved" evidence="2">
    <location>
        <begin position="281"/>
        <end position="601"/>
    </location>
</feature>
<dbReference type="Proteomes" id="UP001152607">
    <property type="component" value="Unassembled WGS sequence"/>
</dbReference>
<comment type="caution">
    <text evidence="3">The sequence shown here is derived from an EMBL/GenBank/DDBJ whole genome shotgun (WGS) entry which is preliminary data.</text>
</comment>
<feature type="compositionally biased region" description="Polar residues" evidence="1">
    <location>
        <begin position="1281"/>
        <end position="1303"/>
    </location>
</feature>
<dbReference type="CDD" id="cd22249">
    <property type="entry name" value="UDM1_RNF168_RNF169-like"/>
    <property type="match status" value="1"/>
</dbReference>
<feature type="compositionally biased region" description="Gly residues" evidence="1">
    <location>
        <begin position="182"/>
        <end position="191"/>
    </location>
</feature>
<organism evidence="3 4">
    <name type="scientific">Periconia digitata</name>
    <dbReference type="NCBI Taxonomy" id="1303443"/>
    <lineage>
        <taxon>Eukaryota</taxon>
        <taxon>Fungi</taxon>
        <taxon>Dikarya</taxon>
        <taxon>Ascomycota</taxon>
        <taxon>Pezizomycotina</taxon>
        <taxon>Dothideomycetes</taxon>
        <taxon>Pleosporomycetidae</taxon>
        <taxon>Pleosporales</taxon>
        <taxon>Massarineae</taxon>
        <taxon>Periconiaceae</taxon>
        <taxon>Periconia</taxon>
    </lineage>
</organism>
<evidence type="ECO:0000256" key="1">
    <source>
        <dbReference type="SAM" id="MobiDB-lite"/>
    </source>
</evidence>
<evidence type="ECO:0000313" key="4">
    <source>
        <dbReference type="Proteomes" id="UP001152607"/>
    </source>
</evidence>
<dbReference type="EMBL" id="CAOQHR010000004">
    <property type="protein sequence ID" value="CAI6333422.1"/>
    <property type="molecule type" value="Genomic_DNA"/>
</dbReference>
<feature type="compositionally biased region" description="Polar residues" evidence="1">
    <location>
        <begin position="785"/>
        <end position="800"/>
    </location>
</feature>
<protein>
    <recommendedName>
        <fullName evidence="2">SAC3/GANP/THP3 conserved domain-containing protein</fullName>
    </recommendedName>
</protein>
<feature type="region of interest" description="Disordered" evidence="1">
    <location>
        <begin position="102"/>
        <end position="234"/>
    </location>
</feature>
<evidence type="ECO:0000259" key="2">
    <source>
        <dbReference type="Pfam" id="PF03399"/>
    </source>
</evidence>
<feature type="compositionally biased region" description="Basic and acidic residues" evidence="1">
    <location>
        <begin position="1059"/>
        <end position="1070"/>
    </location>
</feature>
<dbReference type="GO" id="GO:0070390">
    <property type="term" value="C:transcription export complex 2"/>
    <property type="evidence" value="ECO:0007669"/>
    <property type="project" value="TreeGrafter"/>
</dbReference>
<dbReference type="Gene3D" id="1.25.40.990">
    <property type="match status" value="1"/>
</dbReference>
<keyword evidence="4" id="KW-1185">Reference proteome</keyword>
<dbReference type="Pfam" id="PF03399">
    <property type="entry name" value="SAC3_GANP"/>
    <property type="match status" value="1"/>
</dbReference>
<dbReference type="InterPro" id="IPR005062">
    <property type="entry name" value="SAC3/GANP/THP3_conserved"/>
</dbReference>
<feature type="compositionally biased region" description="Gly residues" evidence="1">
    <location>
        <begin position="128"/>
        <end position="138"/>
    </location>
</feature>
<evidence type="ECO:0000313" key="3">
    <source>
        <dbReference type="EMBL" id="CAI6333422.1"/>
    </source>
</evidence>
<feature type="compositionally biased region" description="Polar residues" evidence="1">
    <location>
        <begin position="1071"/>
        <end position="1085"/>
    </location>
</feature>
<gene>
    <name evidence="3" type="ORF">PDIGIT_LOCUS6460</name>
</gene>
<feature type="region of interest" description="Disordered" evidence="1">
    <location>
        <begin position="1120"/>
        <end position="1166"/>
    </location>
</feature>
<feature type="region of interest" description="Disordered" evidence="1">
    <location>
        <begin position="1014"/>
        <end position="1086"/>
    </location>
</feature>
<dbReference type="OrthoDB" id="264795at2759"/>
<accession>A0A9W4UEU3</accession>
<feature type="compositionally biased region" description="Gly residues" evidence="1">
    <location>
        <begin position="154"/>
        <end position="166"/>
    </location>
</feature>
<feature type="compositionally biased region" description="Low complexity" evidence="1">
    <location>
        <begin position="207"/>
        <end position="228"/>
    </location>
</feature>
<feature type="region of interest" description="Disordered" evidence="1">
    <location>
        <begin position="1335"/>
        <end position="1431"/>
    </location>
</feature>
<proteinExistence type="predicted"/>
<dbReference type="GO" id="GO:0006406">
    <property type="term" value="P:mRNA export from nucleus"/>
    <property type="evidence" value="ECO:0007669"/>
    <property type="project" value="TreeGrafter"/>
</dbReference>
<dbReference type="PANTHER" id="PTHR12436:SF3">
    <property type="entry name" value="GERMINAL-CENTER ASSOCIATED NUCLEAR PROTEIN"/>
    <property type="match status" value="1"/>
</dbReference>
<feature type="region of interest" description="Disordered" evidence="1">
    <location>
        <begin position="738"/>
        <end position="864"/>
    </location>
</feature>
<feature type="compositionally biased region" description="Acidic residues" evidence="1">
    <location>
        <begin position="1360"/>
        <end position="1408"/>
    </location>
</feature>
<dbReference type="GO" id="GO:0005737">
    <property type="term" value="C:cytoplasm"/>
    <property type="evidence" value="ECO:0007669"/>
    <property type="project" value="TreeGrafter"/>
</dbReference>
<feature type="region of interest" description="Disordered" evidence="1">
    <location>
        <begin position="1207"/>
        <end position="1230"/>
    </location>
</feature>
<feature type="compositionally biased region" description="Low complexity" evidence="1">
    <location>
        <begin position="738"/>
        <end position="771"/>
    </location>
</feature>
<dbReference type="InterPro" id="IPR045107">
    <property type="entry name" value="SAC3/GANP/THP3"/>
</dbReference>
<feature type="compositionally biased region" description="Basic and acidic residues" evidence="1">
    <location>
        <begin position="811"/>
        <end position="864"/>
    </location>
</feature>
<name>A0A9W4UEU3_9PLEO</name>